<dbReference type="Gene3D" id="1.20.5.190">
    <property type="match status" value="1"/>
</dbReference>
<dbReference type="OrthoDB" id="10658465at2759"/>
<dbReference type="PaxDb" id="55529-EKX48535"/>
<evidence type="ECO:0000256" key="1">
    <source>
        <dbReference type="SAM" id="MobiDB-lite"/>
    </source>
</evidence>
<dbReference type="Pfam" id="PF00612">
    <property type="entry name" value="IQ"/>
    <property type="match status" value="1"/>
</dbReference>
<organism evidence="2">
    <name type="scientific">Guillardia theta (strain CCMP2712)</name>
    <name type="common">Cryptophyte</name>
    <dbReference type="NCBI Taxonomy" id="905079"/>
    <lineage>
        <taxon>Eukaryota</taxon>
        <taxon>Cryptophyceae</taxon>
        <taxon>Pyrenomonadales</taxon>
        <taxon>Geminigeraceae</taxon>
        <taxon>Guillardia</taxon>
    </lineage>
</organism>
<dbReference type="InterPro" id="IPR000048">
    <property type="entry name" value="IQ_motif_EF-hand-BS"/>
</dbReference>
<reference evidence="2 4" key="1">
    <citation type="journal article" date="2012" name="Nature">
        <title>Algal genomes reveal evolutionary mosaicism and the fate of nucleomorphs.</title>
        <authorList>
            <consortium name="DOE Joint Genome Institute"/>
            <person name="Curtis B.A."/>
            <person name="Tanifuji G."/>
            <person name="Burki F."/>
            <person name="Gruber A."/>
            <person name="Irimia M."/>
            <person name="Maruyama S."/>
            <person name="Arias M.C."/>
            <person name="Ball S.G."/>
            <person name="Gile G.H."/>
            <person name="Hirakawa Y."/>
            <person name="Hopkins J.F."/>
            <person name="Kuo A."/>
            <person name="Rensing S.A."/>
            <person name="Schmutz J."/>
            <person name="Symeonidi A."/>
            <person name="Elias M."/>
            <person name="Eveleigh R.J."/>
            <person name="Herman E.K."/>
            <person name="Klute M.J."/>
            <person name="Nakayama T."/>
            <person name="Obornik M."/>
            <person name="Reyes-Prieto A."/>
            <person name="Armbrust E.V."/>
            <person name="Aves S.J."/>
            <person name="Beiko R.G."/>
            <person name="Coutinho P."/>
            <person name="Dacks J.B."/>
            <person name="Durnford D.G."/>
            <person name="Fast N.M."/>
            <person name="Green B.R."/>
            <person name="Grisdale C.J."/>
            <person name="Hempel F."/>
            <person name="Henrissat B."/>
            <person name="Hoppner M.P."/>
            <person name="Ishida K."/>
            <person name="Kim E."/>
            <person name="Koreny L."/>
            <person name="Kroth P.G."/>
            <person name="Liu Y."/>
            <person name="Malik S.B."/>
            <person name="Maier U.G."/>
            <person name="McRose D."/>
            <person name="Mock T."/>
            <person name="Neilson J.A."/>
            <person name="Onodera N.T."/>
            <person name="Poole A.M."/>
            <person name="Pritham E.J."/>
            <person name="Richards T.A."/>
            <person name="Rocap G."/>
            <person name="Roy S.W."/>
            <person name="Sarai C."/>
            <person name="Schaack S."/>
            <person name="Shirato S."/>
            <person name="Slamovits C.H."/>
            <person name="Spencer D.F."/>
            <person name="Suzuki S."/>
            <person name="Worden A.Z."/>
            <person name="Zauner S."/>
            <person name="Barry K."/>
            <person name="Bell C."/>
            <person name="Bharti A.K."/>
            <person name="Crow J.A."/>
            <person name="Grimwood J."/>
            <person name="Kramer R."/>
            <person name="Lindquist E."/>
            <person name="Lucas S."/>
            <person name="Salamov A."/>
            <person name="McFadden G.I."/>
            <person name="Lane C.E."/>
            <person name="Keeling P.J."/>
            <person name="Gray M.W."/>
            <person name="Grigoriev I.V."/>
            <person name="Archibald J.M."/>
        </authorList>
    </citation>
    <scope>NUCLEOTIDE SEQUENCE</scope>
    <source>
        <strain evidence="2 4">CCMP2712</strain>
    </source>
</reference>
<feature type="region of interest" description="Disordered" evidence="1">
    <location>
        <begin position="127"/>
        <end position="153"/>
    </location>
</feature>
<dbReference type="RefSeq" id="XP_005835515.1">
    <property type="nucleotide sequence ID" value="XM_005835458.1"/>
</dbReference>
<evidence type="ECO:0000313" key="3">
    <source>
        <dbReference type="EnsemblProtists" id="EKX48535"/>
    </source>
</evidence>
<feature type="region of interest" description="Disordered" evidence="1">
    <location>
        <begin position="321"/>
        <end position="341"/>
    </location>
</feature>
<evidence type="ECO:0000313" key="4">
    <source>
        <dbReference type="Proteomes" id="UP000011087"/>
    </source>
</evidence>
<proteinExistence type="predicted"/>
<accession>L1JKB8</accession>
<dbReference type="EMBL" id="JH992985">
    <property type="protein sequence ID" value="EKX48535.1"/>
    <property type="molecule type" value="Genomic_DNA"/>
</dbReference>
<sequence>MNTSPLSYIQPTMQERLSRSATLSQGDVSDAFVVKMLTTMIAKRNSDVRRMMTNDLPSGEHDLVDIGLREESRRKLEDEILTNLHTRICRVIATRRSHGDGQRRAVSARQRDEVRRENTRRFMRLSMSPKKGSRPWTGKERSVHGGGRGARTDELVYSNSPRVAHELETLISNDQGSNVSMEVRLAVSSLLESRKNISRLWGEICGSDVENMDSLVNSTTLLGKTLRQSLKSGVRSPSPSLERSALQEGKWTLQYEISEDDLNQLQQMEAMSSTTSPSNDMEYIDRHQYLAEVSSHPKYESEGEAPTFPHSQVLELLHEDFNPDSEIRSQPSNDKSTGRRSLRMGSIVLRKPLEEIQIYSMTNFEKTIYKLQSHVRRWLRKRRYLERIHVQHAKVKELIRIRMVEHMDMIKSQEDQYNIWKYRIRMFGCEESFEKARSYEAVRTLQCAFRSCIARKLLKSLPEAALVIQRCYRRWLGMRASAAQRHYKALKRLGANHKKLISQWTVACECATDELDLLTKYTTLERKIMMCRKEMELQSQKSEELFRRKAMQRKQEIIKQNPLTGWVPQTGKIDGKTYYFNTSTFEISYTHPYQDAIEDAWARLKSTIDSQHGPRRSALIAELERLKNEYGAVFVDVERLLDKQSPLIS</sequence>
<dbReference type="EnsemblProtists" id="EKX48535">
    <property type="protein sequence ID" value="EKX48535"/>
    <property type="gene ID" value="GUITHDRAFT_105679"/>
</dbReference>
<protein>
    <recommendedName>
        <fullName evidence="5">WW domain-containing protein</fullName>
    </recommendedName>
</protein>
<dbReference type="KEGG" id="gtt:GUITHDRAFT_105679"/>
<dbReference type="HOGENOM" id="CLU_422409_0_0_1"/>
<name>L1JKB8_GUITC</name>
<gene>
    <name evidence="2" type="ORF">GUITHDRAFT_105679</name>
</gene>
<dbReference type="GeneID" id="17305265"/>
<reference evidence="3" key="3">
    <citation type="submission" date="2015-06" db="UniProtKB">
        <authorList>
            <consortium name="EnsemblProtists"/>
        </authorList>
    </citation>
    <scope>IDENTIFICATION</scope>
</reference>
<dbReference type="Proteomes" id="UP000011087">
    <property type="component" value="Unassembled WGS sequence"/>
</dbReference>
<evidence type="ECO:0000313" key="2">
    <source>
        <dbReference type="EMBL" id="EKX48535.1"/>
    </source>
</evidence>
<reference evidence="4" key="2">
    <citation type="submission" date="2012-11" db="EMBL/GenBank/DDBJ databases">
        <authorList>
            <person name="Kuo A."/>
            <person name="Curtis B.A."/>
            <person name="Tanifuji G."/>
            <person name="Burki F."/>
            <person name="Gruber A."/>
            <person name="Irimia M."/>
            <person name="Maruyama S."/>
            <person name="Arias M.C."/>
            <person name="Ball S.G."/>
            <person name="Gile G.H."/>
            <person name="Hirakawa Y."/>
            <person name="Hopkins J.F."/>
            <person name="Rensing S.A."/>
            <person name="Schmutz J."/>
            <person name="Symeonidi A."/>
            <person name="Elias M."/>
            <person name="Eveleigh R.J."/>
            <person name="Herman E.K."/>
            <person name="Klute M.J."/>
            <person name="Nakayama T."/>
            <person name="Obornik M."/>
            <person name="Reyes-Prieto A."/>
            <person name="Armbrust E.V."/>
            <person name="Aves S.J."/>
            <person name="Beiko R.G."/>
            <person name="Coutinho P."/>
            <person name="Dacks J.B."/>
            <person name="Durnford D.G."/>
            <person name="Fast N.M."/>
            <person name="Green B.R."/>
            <person name="Grisdale C."/>
            <person name="Hempe F."/>
            <person name="Henrissat B."/>
            <person name="Hoppner M.P."/>
            <person name="Ishida K.-I."/>
            <person name="Kim E."/>
            <person name="Koreny L."/>
            <person name="Kroth P.G."/>
            <person name="Liu Y."/>
            <person name="Malik S.-B."/>
            <person name="Maier U.G."/>
            <person name="McRose D."/>
            <person name="Mock T."/>
            <person name="Neilson J.A."/>
            <person name="Onodera N.T."/>
            <person name="Poole A.M."/>
            <person name="Pritham E.J."/>
            <person name="Richards T.A."/>
            <person name="Rocap G."/>
            <person name="Roy S.W."/>
            <person name="Sarai C."/>
            <person name="Schaack S."/>
            <person name="Shirato S."/>
            <person name="Slamovits C.H."/>
            <person name="Spencer D.F."/>
            <person name="Suzuki S."/>
            <person name="Worden A.Z."/>
            <person name="Zauner S."/>
            <person name="Barry K."/>
            <person name="Bell C."/>
            <person name="Bharti A.K."/>
            <person name="Crow J.A."/>
            <person name="Grimwood J."/>
            <person name="Kramer R."/>
            <person name="Lindquist E."/>
            <person name="Lucas S."/>
            <person name="Salamov A."/>
            <person name="McFadden G.I."/>
            <person name="Lane C.E."/>
            <person name="Keeling P.J."/>
            <person name="Gray M.W."/>
            <person name="Grigoriev I.V."/>
            <person name="Archibald J.M."/>
        </authorList>
    </citation>
    <scope>NUCLEOTIDE SEQUENCE</scope>
    <source>
        <strain evidence="4">CCMP2712</strain>
    </source>
</reference>
<evidence type="ECO:0008006" key="5">
    <source>
        <dbReference type="Google" id="ProtNLM"/>
    </source>
</evidence>
<dbReference type="AlphaFoldDB" id="L1JKB8"/>
<keyword evidence="4" id="KW-1185">Reference proteome</keyword>